<comment type="similarity">
    <text evidence="1 7">Belongs to the cysteine dioxygenase family.</text>
</comment>
<organism evidence="8 9">
    <name type="scientific">Apiospora rasikravindrae</name>
    <dbReference type="NCBI Taxonomy" id="990691"/>
    <lineage>
        <taxon>Eukaryota</taxon>
        <taxon>Fungi</taxon>
        <taxon>Dikarya</taxon>
        <taxon>Ascomycota</taxon>
        <taxon>Pezizomycotina</taxon>
        <taxon>Sordariomycetes</taxon>
        <taxon>Xylariomycetidae</taxon>
        <taxon>Amphisphaeriales</taxon>
        <taxon>Apiosporaceae</taxon>
        <taxon>Apiospora</taxon>
    </lineage>
</organism>
<evidence type="ECO:0000256" key="1">
    <source>
        <dbReference type="ARBA" id="ARBA00006622"/>
    </source>
</evidence>
<comment type="catalytic activity">
    <reaction evidence="7">
        <text>L-cysteine + O2 = 3-sulfino-L-alanine + H(+)</text>
        <dbReference type="Rhea" id="RHEA:20441"/>
        <dbReference type="ChEBI" id="CHEBI:15378"/>
        <dbReference type="ChEBI" id="CHEBI:15379"/>
        <dbReference type="ChEBI" id="CHEBI:35235"/>
        <dbReference type="ChEBI" id="CHEBI:61085"/>
        <dbReference type="EC" id="1.13.11.20"/>
    </reaction>
</comment>
<dbReference type="InterPro" id="IPR014710">
    <property type="entry name" value="RmlC-like_jellyroll"/>
</dbReference>
<comment type="cofactor">
    <cofactor evidence="7">
        <name>Fe cation</name>
        <dbReference type="ChEBI" id="CHEBI:24875"/>
    </cofactor>
    <text evidence="7">Binds 1 Fe cation per subunit.</text>
</comment>
<gene>
    <name evidence="8" type="ORF">PG993_003444</name>
</gene>
<comment type="caution">
    <text evidence="8">The sequence shown here is derived from an EMBL/GenBank/DDBJ whole genome shotgun (WGS) entry which is preliminary data.</text>
</comment>
<dbReference type="SUPFAM" id="SSF51182">
    <property type="entry name" value="RmlC-like cupins"/>
    <property type="match status" value="1"/>
</dbReference>
<proteinExistence type="inferred from homology"/>
<evidence type="ECO:0000256" key="3">
    <source>
        <dbReference type="ARBA" id="ARBA00022723"/>
    </source>
</evidence>
<evidence type="ECO:0000256" key="2">
    <source>
        <dbReference type="ARBA" id="ARBA00013133"/>
    </source>
</evidence>
<dbReference type="Pfam" id="PF05995">
    <property type="entry name" value="CDO_I"/>
    <property type="match status" value="1"/>
</dbReference>
<keyword evidence="6 7" id="KW-0408">Iron</keyword>
<dbReference type="PANTHER" id="PTHR12918:SF1">
    <property type="entry name" value="CYSTEINE DIOXYGENASE TYPE 1"/>
    <property type="match status" value="1"/>
</dbReference>
<dbReference type="EMBL" id="JAQQWK010000002">
    <property type="protein sequence ID" value="KAK8052059.1"/>
    <property type="molecule type" value="Genomic_DNA"/>
</dbReference>
<reference evidence="8 9" key="1">
    <citation type="submission" date="2023-01" db="EMBL/GenBank/DDBJ databases">
        <title>Analysis of 21 Apiospora genomes using comparative genomics revels a genus with tremendous synthesis potential of carbohydrate active enzymes and secondary metabolites.</title>
        <authorList>
            <person name="Sorensen T."/>
        </authorList>
    </citation>
    <scope>NUCLEOTIDE SEQUENCE [LARGE SCALE GENOMIC DNA]</scope>
    <source>
        <strain evidence="8 9">CBS 33761</strain>
    </source>
</reference>
<sequence>MTCTALSPLQQQETSDVTKMDRFDTLVESLKDILGPSSGITSDDVDVGDLMHAMEKYKSDEREWSPYAMADASRAYTRNLVDEGNGKSNLLILVWTPGKGSPIHDHGNAHCVMKILRGTLTETRYDFPDGDKNKPMEVKSTSHHKENAVAYMADELGVHRISNEGSDFAVSLHLYTPPNVAKSGCNIFDLRSGKKSHVPKCGYFSKFGHILKE</sequence>
<dbReference type="InterPro" id="IPR011051">
    <property type="entry name" value="RmlC_Cupin_sf"/>
</dbReference>
<evidence type="ECO:0000256" key="5">
    <source>
        <dbReference type="ARBA" id="ARBA00023002"/>
    </source>
</evidence>
<dbReference type="InterPro" id="IPR010300">
    <property type="entry name" value="CDO_1"/>
</dbReference>
<evidence type="ECO:0000256" key="4">
    <source>
        <dbReference type="ARBA" id="ARBA00022964"/>
    </source>
</evidence>
<keyword evidence="5 7" id="KW-0560">Oxidoreductase</keyword>
<keyword evidence="9" id="KW-1185">Reference proteome</keyword>
<accession>A0ABR1TZJ8</accession>
<evidence type="ECO:0000313" key="9">
    <source>
        <dbReference type="Proteomes" id="UP001444661"/>
    </source>
</evidence>
<evidence type="ECO:0000313" key="8">
    <source>
        <dbReference type="EMBL" id="KAK8052059.1"/>
    </source>
</evidence>
<keyword evidence="3 7" id="KW-0479">Metal-binding</keyword>
<evidence type="ECO:0000256" key="7">
    <source>
        <dbReference type="RuleBase" id="RU366010"/>
    </source>
</evidence>
<dbReference type="Gene3D" id="2.60.120.10">
    <property type="entry name" value="Jelly Rolls"/>
    <property type="match status" value="1"/>
</dbReference>
<keyword evidence="4 7" id="KW-0223">Dioxygenase</keyword>
<protein>
    <recommendedName>
        <fullName evidence="2 7">Cysteine dioxygenase</fullName>
        <ecNumber evidence="2 7">1.13.11.20</ecNumber>
    </recommendedName>
</protein>
<dbReference type="GO" id="GO:0051213">
    <property type="term" value="F:dioxygenase activity"/>
    <property type="evidence" value="ECO:0007669"/>
    <property type="project" value="UniProtKB-KW"/>
</dbReference>
<evidence type="ECO:0000256" key="6">
    <source>
        <dbReference type="ARBA" id="ARBA00023004"/>
    </source>
</evidence>
<dbReference type="Proteomes" id="UP001444661">
    <property type="component" value="Unassembled WGS sequence"/>
</dbReference>
<name>A0ABR1TZJ8_9PEZI</name>
<dbReference type="PANTHER" id="PTHR12918">
    <property type="entry name" value="CYSTEINE DIOXYGENASE"/>
    <property type="match status" value="1"/>
</dbReference>
<dbReference type="CDD" id="cd10548">
    <property type="entry name" value="cupin_CDO"/>
    <property type="match status" value="1"/>
</dbReference>
<dbReference type="EC" id="1.13.11.20" evidence="2 7"/>